<name>A0A319CQJ6_9EURO</name>
<proteinExistence type="predicted"/>
<keyword evidence="3" id="KW-1185">Reference proteome</keyword>
<dbReference type="Proteomes" id="UP000248340">
    <property type="component" value="Unassembled WGS sequence"/>
</dbReference>
<keyword evidence="1" id="KW-1133">Transmembrane helix</keyword>
<evidence type="ECO:0000313" key="3">
    <source>
        <dbReference type="Proteomes" id="UP000248340"/>
    </source>
</evidence>
<gene>
    <name evidence="2" type="ORF">BO82DRAFT_171710</name>
</gene>
<feature type="transmembrane region" description="Helical" evidence="1">
    <location>
        <begin position="33"/>
        <end position="55"/>
    </location>
</feature>
<sequence>MLLTFGPTGEAYQPLPIGDDDNDGANRSMSRRWFATLVSLTIVVGAFLSLTAFPFERVCLNFRFLGGFEKQTTIFSRQLVFTRPSIIIFSSL</sequence>
<accession>A0A319CQJ6</accession>
<protein>
    <submittedName>
        <fullName evidence="2">Uncharacterized protein</fullName>
    </submittedName>
</protein>
<dbReference type="RefSeq" id="XP_025487978.1">
    <property type="nucleotide sequence ID" value="XM_025630356.1"/>
</dbReference>
<evidence type="ECO:0000256" key="1">
    <source>
        <dbReference type="SAM" id="Phobius"/>
    </source>
</evidence>
<reference evidence="2 3" key="1">
    <citation type="submission" date="2016-12" db="EMBL/GenBank/DDBJ databases">
        <title>The genomes of Aspergillus section Nigri reveals drivers in fungal speciation.</title>
        <authorList>
            <consortium name="DOE Joint Genome Institute"/>
            <person name="Vesth T.C."/>
            <person name="Nybo J."/>
            <person name="Theobald S."/>
            <person name="Brandl J."/>
            <person name="Frisvad J.C."/>
            <person name="Nielsen K.F."/>
            <person name="Lyhne E.K."/>
            <person name="Kogle M.E."/>
            <person name="Kuo A."/>
            <person name="Riley R."/>
            <person name="Clum A."/>
            <person name="Nolan M."/>
            <person name="Lipzen A."/>
            <person name="Salamov A."/>
            <person name="Henrissat B."/>
            <person name="Wiebenga A."/>
            <person name="De Vries R.P."/>
            <person name="Grigoriev I.V."/>
            <person name="Mortensen U.H."/>
            <person name="Andersen M.R."/>
            <person name="Baker S.E."/>
        </authorList>
    </citation>
    <scope>NUCLEOTIDE SEQUENCE [LARGE SCALE GENOMIC DNA]</scope>
    <source>
        <strain evidence="2 3">CBS 121591</strain>
    </source>
</reference>
<evidence type="ECO:0000313" key="2">
    <source>
        <dbReference type="EMBL" id="PYH77778.1"/>
    </source>
</evidence>
<dbReference type="GeneID" id="37133097"/>
<dbReference type="AlphaFoldDB" id="A0A319CQJ6"/>
<organism evidence="2 3">
    <name type="scientific">Aspergillus uvarum CBS 121591</name>
    <dbReference type="NCBI Taxonomy" id="1448315"/>
    <lineage>
        <taxon>Eukaryota</taxon>
        <taxon>Fungi</taxon>
        <taxon>Dikarya</taxon>
        <taxon>Ascomycota</taxon>
        <taxon>Pezizomycotina</taxon>
        <taxon>Eurotiomycetes</taxon>
        <taxon>Eurotiomycetidae</taxon>
        <taxon>Eurotiales</taxon>
        <taxon>Aspergillaceae</taxon>
        <taxon>Aspergillus</taxon>
        <taxon>Aspergillus subgen. Circumdati</taxon>
    </lineage>
</organism>
<dbReference type="EMBL" id="KZ821736">
    <property type="protein sequence ID" value="PYH77778.1"/>
    <property type="molecule type" value="Genomic_DNA"/>
</dbReference>
<keyword evidence="1" id="KW-0472">Membrane</keyword>
<keyword evidence="1" id="KW-0812">Transmembrane</keyword>
<dbReference type="VEuPathDB" id="FungiDB:BO82DRAFT_171710"/>